<evidence type="ECO:0000313" key="3">
    <source>
        <dbReference type="EMBL" id="AXY23541.1"/>
    </source>
</evidence>
<evidence type="ECO:0000259" key="2">
    <source>
        <dbReference type="Pfam" id="PF01012"/>
    </source>
</evidence>
<keyword evidence="1" id="KW-0813">Transport</keyword>
<dbReference type="SUPFAM" id="SSF52402">
    <property type="entry name" value="Adenine nucleotide alpha hydrolases-like"/>
    <property type="match status" value="1"/>
</dbReference>
<keyword evidence="1" id="KW-0249">Electron transport</keyword>
<dbReference type="Pfam" id="PF01012">
    <property type="entry name" value="ETF"/>
    <property type="match status" value="1"/>
</dbReference>
<dbReference type="OrthoDB" id="5598152at2"/>
<dbReference type="EMBL" id="CP023036">
    <property type="protein sequence ID" value="AXY23541.1"/>
    <property type="molecule type" value="Genomic_DNA"/>
</dbReference>
<evidence type="ECO:0000313" key="4">
    <source>
        <dbReference type="Proteomes" id="UP000264120"/>
    </source>
</evidence>
<dbReference type="Gene3D" id="3.40.50.620">
    <property type="entry name" value="HUPs"/>
    <property type="match status" value="1"/>
</dbReference>
<dbReference type="InterPro" id="IPR014730">
    <property type="entry name" value="ETF_a/b_N"/>
</dbReference>
<dbReference type="AlphaFoldDB" id="A0A347WF98"/>
<dbReference type="KEGG" id="ksc:CD178_02795"/>
<protein>
    <submittedName>
        <fullName evidence="3">Electron transfer flavoprotein domain protein</fullName>
    </submittedName>
</protein>
<accession>A0A347WF98</accession>
<dbReference type="RefSeq" id="WP_118963389.1">
    <property type="nucleotide sequence ID" value="NZ_CP023036.1"/>
</dbReference>
<keyword evidence="4" id="KW-1185">Reference proteome</keyword>
<dbReference type="InterPro" id="IPR014729">
    <property type="entry name" value="Rossmann-like_a/b/a_fold"/>
</dbReference>
<evidence type="ECO:0000256" key="1">
    <source>
        <dbReference type="ARBA" id="ARBA00022982"/>
    </source>
</evidence>
<sequence>MRTIILLSAGYDTVSGRPAPVAGEIGAIGMALALGGEVLGVHVGPAGPTMREYAGYGLERIVALGAGQAGVVEALAAYIRSGAAFDGAPVDLVLTGRRGSGGEDSGLFPYALAHALDWPIMRDIVAIQATQGVVEVEQALPRGVRRRAHVKGPCVLGVHEMAPFTPAFSFAAMRRGEVLTYGETADSPPADMAGADMQIRPYRARPRLIQAQASGTGGQVMIDPTPQAAAQAIRDHLVMLGVLQTDR</sequence>
<feature type="domain" description="Electron transfer flavoprotein alpha/beta-subunit N-terminal" evidence="2">
    <location>
        <begin position="27"/>
        <end position="166"/>
    </location>
</feature>
<proteinExistence type="predicted"/>
<dbReference type="Proteomes" id="UP000264120">
    <property type="component" value="Chromosome"/>
</dbReference>
<name>A0A347WF98_9PROT</name>
<reference evidence="3 4" key="1">
    <citation type="submission" date="2017-08" db="EMBL/GenBank/DDBJ databases">
        <title>Complete genome sequence of Gluconacetobacter saccharivorans CV1 isolated from Fermented Vinegar.</title>
        <authorList>
            <person name="Kim S.-Y."/>
        </authorList>
    </citation>
    <scope>NUCLEOTIDE SEQUENCE [LARGE SCALE GENOMIC DNA]</scope>
    <source>
        <strain evidence="3 4">CV1</strain>
    </source>
</reference>
<gene>
    <name evidence="3" type="ORF">CD178_02795</name>
</gene>
<organism evidence="3 4">
    <name type="scientific">Komagataeibacter saccharivorans</name>
    <dbReference type="NCBI Taxonomy" id="265959"/>
    <lineage>
        <taxon>Bacteria</taxon>
        <taxon>Pseudomonadati</taxon>
        <taxon>Pseudomonadota</taxon>
        <taxon>Alphaproteobacteria</taxon>
        <taxon>Acetobacterales</taxon>
        <taxon>Acetobacteraceae</taxon>
        <taxon>Komagataeibacter</taxon>
    </lineage>
</organism>